<reference evidence="1" key="1">
    <citation type="submission" date="2021-11" db="EMBL/GenBank/DDBJ databases">
        <authorList>
            <person name="Bulgarelli D."/>
        </authorList>
    </citation>
    <scope>NUCLEOTIDE SEQUENCE</scope>
    <source>
        <strain evidence="1">Bi133</strain>
    </source>
</reference>
<protein>
    <submittedName>
        <fullName evidence="1">Uncharacterized protein</fullName>
    </submittedName>
</protein>
<gene>
    <name evidence="1" type="ORF">SRABI133_05179</name>
</gene>
<comment type="caution">
    <text evidence="1">The sequence shown here is derived from an EMBL/GenBank/DDBJ whole genome shotgun (WGS) entry which is preliminary data.</text>
</comment>
<accession>A0A9W4L5R6</accession>
<name>A0A9W4L5R6_9BACI</name>
<dbReference type="EMBL" id="CAKKMG010000173">
    <property type="protein sequence ID" value="CAH0316880.1"/>
    <property type="molecule type" value="Genomic_DNA"/>
</dbReference>
<dbReference type="AlphaFoldDB" id="A0A9W4L5R6"/>
<organism evidence="1 2">
    <name type="scientific">Peribacillus simplex</name>
    <dbReference type="NCBI Taxonomy" id="1478"/>
    <lineage>
        <taxon>Bacteria</taxon>
        <taxon>Bacillati</taxon>
        <taxon>Bacillota</taxon>
        <taxon>Bacilli</taxon>
        <taxon>Bacillales</taxon>
        <taxon>Bacillaceae</taxon>
        <taxon>Peribacillus</taxon>
    </lineage>
</organism>
<evidence type="ECO:0000313" key="2">
    <source>
        <dbReference type="Proteomes" id="UP000789326"/>
    </source>
</evidence>
<sequence>MITKLKDKGIKIEFFIALTGALAELSLRQLFLMELKGQVSLTSYNCVL</sequence>
<dbReference type="Proteomes" id="UP000789326">
    <property type="component" value="Unassembled WGS sequence"/>
</dbReference>
<proteinExistence type="predicted"/>
<evidence type="ECO:0000313" key="1">
    <source>
        <dbReference type="EMBL" id="CAH0316880.1"/>
    </source>
</evidence>